<gene>
    <name evidence="1" type="ORF">MAIC_31640</name>
</gene>
<organism evidence="1 2">
    <name type="scientific">Mycolicibacterium aichiense</name>
    <dbReference type="NCBI Taxonomy" id="1799"/>
    <lineage>
        <taxon>Bacteria</taxon>
        <taxon>Bacillati</taxon>
        <taxon>Actinomycetota</taxon>
        <taxon>Actinomycetes</taxon>
        <taxon>Mycobacteriales</taxon>
        <taxon>Mycobacteriaceae</taxon>
        <taxon>Mycolicibacterium</taxon>
    </lineage>
</organism>
<dbReference type="KEGG" id="maic:MAIC_31640"/>
<sequence>MALHGSVGGEYLDHQSAAPRSLNQVGALGQKAPSTTTPGVALQFYCSRHPGGSFSECL</sequence>
<dbReference type="EMBL" id="AP022561">
    <property type="protein sequence ID" value="BBX08361.1"/>
    <property type="molecule type" value="Genomic_DNA"/>
</dbReference>
<name>A0AAD1HSB1_9MYCO</name>
<proteinExistence type="predicted"/>
<evidence type="ECO:0000313" key="1">
    <source>
        <dbReference type="EMBL" id="BBX08361.1"/>
    </source>
</evidence>
<protein>
    <submittedName>
        <fullName evidence="1">Uncharacterized protein</fullName>
    </submittedName>
</protein>
<accession>A0AAD1HSB1</accession>
<reference evidence="1 2" key="1">
    <citation type="journal article" date="2019" name="Emerg. Microbes Infect.">
        <title>Comprehensive subspecies identification of 175 nontuberculous mycobacteria species based on 7547 genomic profiles.</title>
        <authorList>
            <person name="Matsumoto Y."/>
            <person name="Kinjo T."/>
            <person name="Motooka D."/>
            <person name="Nabeya D."/>
            <person name="Jung N."/>
            <person name="Uechi K."/>
            <person name="Horii T."/>
            <person name="Iida T."/>
            <person name="Fujita J."/>
            <person name="Nakamura S."/>
        </authorList>
    </citation>
    <scope>NUCLEOTIDE SEQUENCE [LARGE SCALE GENOMIC DNA]</scope>
    <source>
        <strain evidence="1 2">JCM 6376</strain>
    </source>
</reference>
<evidence type="ECO:0000313" key="2">
    <source>
        <dbReference type="Proteomes" id="UP000467327"/>
    </source>
</evidence>
<keyword evidence="2" id="KW-1185">Reference proteome</keyword>
<dbReference type="Proteomes" id="UP000467327">
    <property type="component" value="Chromosome"/>
</dbReference>
<dbReference type="AlphaFoldDB" id="A0AAD1HSB1"/>